<feature type="domain" description="Protein kinase" evidence="23">
    <location>
        <begin position="1222"/>
        <end position="1504"/>
    </location>
</feature>
<feature type="domain" description="EGF-like" evidence="24">
    <location>
        <begin position="311"/>
        <end position="355"/>
    </location>
</feature>
<dbReference type="SMART" id="SM00181">
    <property type="entry name" value="EGF"/>
    <property type="match status" value="4"/>
</dbReference>
<evidence type="ECO:0000259" key="23">
    <source>
        <dbReference type="PROSITE" id="PS50011"/>
    </source>
</evidence>
<dbReference type="CDD" id="cd14066">
    <property type="entry name" value="STKc_IRAK"/>
    <property type="match status" value="2"/>
</dbReference>
<evidence type="ECO:0000256" key="16">
    <source>
        <dbReference type="ARBA" id="ARBA00047558"/>
    </source>
</evidence>
<accession>A0A445BSS8</accession>
<evidence type="ECO:0000256" key="4">
    <source>
        <dbReference type="ARBA" id="ARBA00022553"/>
    </source>
</evidence>
<dbReference type="SUPFAM" id="SSF56112">
    <property type="entry name" value="Protein kinase-like (PK-like)"/>
    <property type="match status" value="2"/>
</dbReference>
<evidence type="ECO:0000256" key="18">
    <source>
        <dbReference type="ARBA" id="ARBA00058961"/>
    </source>
</evidence>
<feature type="domain" description="Protein kinase" evidence="23">
    <location>
        <begin position="440"/>
        <end position="714"/>
    </location>
</feature>
<keyword evidence="8" id="KW-0677">Repeat</keyword>
<keyword evidence="12 21" id="KW-1133">Transmembrane helix</keyword>
<evidence type="ECO:0000256" key="3">
    <source>
        <dbReference type="ARBA" id="ARBA00022536"/>
    </source>
</evidence>
<keyword evidence="10" id="KW-0418">Kinase</keyword>
<dbReference type="EMBL" id="SDMP01000008">
    <property type="protein sequence ID" value="RYR41753.1"/>
    <property type="molecule type" value="Genomic_DNA"/>
</dbReference>
<evidence type="ECO:0000256" key="20">
    <source>
        <dbReference type="PROSITE-ProRule" id="PRU10141"/>
    </source>
</evidence>
<dbReference type="Pfam" id="PF13947">
    <property type="entry name" value="GUB_WAK_bind"/>
    <property type="match status" value="2"/>
</dbReference>
<dbReference type="GO" id="GO:0005509">
    <property type="term" value="F:calcium ion binding"/>
    <property type="evidence" value="ECO:0007669"/>
    <property type="project" value="InterPro"/>
</dbReference>
<evidence type="ECO:0000256" key="15">
    <source>
        <dbReference type="ARBA" id="ARBA00023180"/>
    </source>
</evidence>
<dbReference type="InterPro" id="IPR025287">
    <property type="entry name" value="WAK_GUB"/>
</dbReference>
<dbReference type="SMART" id="SM00179">
    <property type="entry name" value="EGF_CA"/>
    <property type="match status" value="2"/>
</dbReference>
<evidence type="ECO:0000256" key="12">
    <source>
        <dbReference type="ARBA" id="ARBA00022989"/>
    </source>
</evidence>
<name>A0A445BSS8_ARAHY</name>
<keyword evidence="5" id="KW-0808">Transferase</keyword>
<evidence type="ECO:0000256" key="19">
    <source>
        <dbReference type="PROSITE-ProRule" id="PRU00076"/>
    </source>
</evidence>
<evidence type="ECO:0000256" key="10">
    <source>
        <dbReference type="ARBA" id="ARBA00022777"/>
    </source>
</evidence>
<dbReference type="InterPro" id="IPR018097">
    <property type="entry name" value="EGF_Ca-bd_CS"/>
</dbReference>
<feature type="transmembrane region" description="Helical" evidence="21">
    <location>
        <begin position="363"/>
        <end position="389"/>
    </location>
</feature>
<evidence type="ECO:0000256" key="14">
    <source>
        <dbReference type="ARBA" id="ARBA00023157"/>
    </source>
</evidence>
<comment type="subcellular location">
    <subcellularLocation>
        <location evidence="1">Membrane</location>
        <topology evidence="1">Single-pass type I membrane protein</topology>
    </subcellularLocation>
</comment>
<keyword evidence="9 20" id="KW-0547">Nucleotide-binding</keyword>
<dbReference type="Gene3D" id="3.30.200.20">
    <property type="entry name" value="Phosphorylase Kinase, domain 1"/>
    <property type="match status" value="2"/>
</dbReference>
<evidence type="ECO:0000256" key="21">
    <source>
        <dbReference type="SAM" id="Phobius"/>
    </source>
</evidence>
<dbReference type="InterPro" id="IPR001881">
    <property type="entry name" value="EGF-like_Ca-bd_dom"/>
</dbReference>
<dbReference type="PROSITE" id="PS00010">
    <property type="entry name" value="ASX_HYDROXYL"/>
    <property type="match status" value="1"/>
</dbReference>
<dbReference type="SMART" id="SM00220">
    <property type="entry name" value="S_TKc"/>
    <property type="match status" value="2"/>
</dbReference>
<evidence type="ECO:0000256" key="7">
    <source>
        <dbReference type="ARBA" id="ARBA00022729"/>
    </source>
</evidence>
<dbReference type="Gene3D" id="1.10.510.10">
    <property type="entry name" value="Transferase(Phosphotransferase) domain 1"/>
    <property type="match status" value="2"/>
</dbReference>
<feature type="chain" id="PRO_5019226185" description="Wall-associated receptor kinase" evidence="22">
    <location>
        <begin position="25"/>
        <end position="1579"/>
    </location>
</feature>
<sequence length="1579" mass="174680">MCGIHSSKLLLLLVLLWMVCAAEAQLGLNCPSSCGNVSIPFPFGTTRECSLTPEFLINCTNHGPYLPSYLLEYNDYDLQVLNISVDDAELLVSLPVASDCYYNDTTSMEQDKFLNDEIEWQFNFGNYSISWSRNEFTTVGCDTLGLVLTQDFSGDLKPHVKTCLSYCEDRADAMTESCNGSGCCRSDIPKADVKEEVLTGISYGFENSLLNNSHTIEYSPCGYAFVAEKGRYDFMSADLSNTKLSNTQFPVVLDWSVGNQTCEEAKKNYSSYACKGANTTCQPSEKRPGYLCKCLPGFRGNPYHEDGCPQDINECDGLNDCVEHATCLNDPPGSYTCKCPKGLKGDGRNSGTKCQKPKPDTQIILIIALSISVCVIALLVACSSIYCALKKRKLIKMKEHLFQQNGGLLLQHQIATHHRGSTQTAKVFSVEELKKATNNFDECNVLGQGGQGTVYKGLLLDNRVVAIKMSKISDISQVEHFINEVVVLSQINHRNVVKLLGCCLETKVPLLVYEFVPNGTIHDHLHGYTQISSKLTWKVRLRIAAETAGALAYLHFATSIPIIHRDVKTSNILLDRDLTAKVSDFGASRIVPLDKTQITTLVQGTLGYLDPEYFHTSKLTEKSDVYSFGVVLAELLTARKALSFDVPEDEKNLAKHFVFSMEEGRLLEIVEKHIVEEAKGEALVEFGNIALRCLKLKGEERPSMKQVAMELERLRVEECGNNKVIIASSSAFHVEDGSGVISDISTGVDALNLDSMSLLGKVLGKCMVPGAGRSMKTLTIVDYYIYASCYRESTIVENTYIHTYMAINVKLPLMLLVAVAALHYCAAANCTRSCGSVSIPFPFGTTKECSLAPEFLIYCTKHVPHLQDNHLRLRSIDVDHGELRVSLPVASDCYFTNSSSKGGKFFNNETDRSVFLGNYYSISTSQNLFTTVGCETLGLVVGSDSEAERMRPFPKTCLSYCDRRKDAKDGECTGTGCCNTSIPDASPQGLSYIYYSFENSILNNSEIFVDFNNPCGYAFVVEKGEYKFDTTHLKQLETTTFPVVLDWSVGNLKCKEAQKKPSTYACKAHNSTCHDSTKRRGYLCKCSSGFQGNAYLPHGCKDDVDECKTPNKFCHANATCNNTYGSYTCACQKGGGSAGASGDRSADVGGSGVVSLSILVLFVASFNAYCGLRKRKLNKLKEQFFQQNGGLLLQQKIAKHRGSIETTKIFSIEELKKATNNFDEVKILGRGGYGIVYKGLLQDNTTVAIKKSKISDQSQIEQFINEVVILSQINHTNVVKLLGCCLETQVPLLVYEFIQGGTLDDHLHGQNQSLKLNWKTRLRIAAETAGALAYLHSATCPPIIHRDVKTTNILLDHNLKAKVSDFGASKIVPLDKAELSTLVQGTVGYLDPEYFHTSHLTEKSDVYSFGVVLAELLTGRKALCFDLPEDDRNLAMYFISSMNKGRLLQILDNQIRNEAKPEQLMEFANIAKRCLRLKGEERPTMKEVATELEGLRIMENHRWESDRSSLEETEDLLNASPSSSSLAFYSEDNGSYGRDIISRLESIVYKVKNLLTPPKCQKLDSMSLGSERLEDDNAS</sequence>
<protein>
    <recommendedName>
        <fullName evidence="27">Wall-associated receptor kinase</fullName>
    </recommendedName>
</protein>
<dbReference type="PROSITE" id="PS50011">
    <property type="entry name" value="PROTEIN_KINASE_DOM"/>
    <property type="match status" value="2"/>
</dbReference>
<evidence type="ECO:0000256" key="11">
    <source>
        <dbReference type="ARBA" id="ARBA00022840"/>
    </source>
</evidence>
<comment type="function">
    <text evidence="18">Serine/threonine-protein kinase that may function as a signaling receptor of extracellular matrix component. Binding to pectin may have significance in the control of cell expansion, morphogenesis and development.</text>
</comment>
<gene>
    <name evidence="25" type="ORF">Ahy_A08g038164</name>
</gene>
<organism evidence="25 26">
    <name type="scientific">Arachis hypogaea</name>
    <name type="common">Peanut</name>
    <dbReference type="NCBI Taxonomy" id="3818"/>
    <lineage>
        <taxon>Eukaryota</taxon>
        <taxon>Viridiplantae</taxon>
        <taxon>Streptophyta</taxon>
        <taxon>Embryophyta</taxon>
        <taxon>Tracheophyta</taxon>
        <taxon>Spermatophyta</taxon>
        <taxon>Magnoliopsida</taxon>
        <taxon>eudicotyledons</taxon>
        <taxon>Gunneridae</taxon>
        <taxon>Pentapetalae</taxon>
        <taxon>rosids</taxon>
        <taxon>fabids</taxon>
        <taxon>Fabales</taxon>
        <taxon>Fabaceae</taxon>
        <taxon>Papilionoideae</taxon>
        <taxon>50 kb inversion clade</taxon>
        <taxon>dalbergioids sensu lato</taxon>
        <taxon>Dalbergieae</taxon>
        <taxon>Pterocarpus clade</taxon>
        <taxon>Arachis</taxon>
    </lineage>
</organism>
<dbReference type="PROSITE" id="PS50026">
    <property type="entry name" value="EGF_3"/>
    <property type="match status" value="2"/>
</dbReference>
<dbReference type="InterPro" id="IPR000719">
    <property type="entry name" value="Prot_kinase_dom"/>
</dbReference>
<dbReference type="SUPFAM" id="SSF57196">
    <property type="entry name" value="EGF/Laminin"/>
    <property type="match status" value="2"/>
</dbReference>
<dbReference type="STRING" id="3818.A0A445BSS8"/>
<evidence type="ECO:0000256" key="9">
    <source>
        <dbReference type="ARBA" id="ARBA00022741"/>
    </source>
</evidence>
<dbReference type="GO" id="GO:0005886">
    <property type="term" value="C:plasma membrane"/>
    <property type="evidence" value="ECO:0007669"/>
    <property type="project" value="TreeGrafter"/>
</dbReference>
<keyword evidence="4" id="KW-0597">Phosphoprotein</keyword>
<keyword evidence="11 20" id="KW-0067">ATP-binding</keyword>
<dbReference type="PROSITE" id="PS01187">
    <property type="entry name" value="EGF_CA"/>
    <property type="match status" value="1"/>
</dbReference>
<dbReference type="InterPro" id="IPR049883">
    <property type="entry name" value="NOTCH1_EGF-like"/>
</dbReference>
<dbReference type="GO" id="GO:0005524">
    <property type="term" value="F:ATP binding"/>
    <property type="evidence" value="ECO:0007669"/>
    <property type="project" value="UniProtKB-UniRule"/>
</dbReference>
<dbReference type="FunFam" id="1.10.510.10:FF:000084">
    <property type="entry name" value="Wall-associated receptor kinase 2"/>
    <property type="match status" value="2"/>
</dbReference>
<dbReference type="PANTHER" id="PTHR27005">
    <property type="entry name" value="WALL-ASSOCIATED RECEPTOR KINASE-LIKE 21"/>
    <property type="match status" value="1"/>
</dbReference>
<dbReference type="InterPro" id="IPR045274">
    <property type="entry name" value="WAK-like"/>
</dbReference>
<reference evidence="25 26" key="1">
    <citation type="submission" date="2019-01" db="EMBL/GenBank/DDBJ databases">
        <title>Sequencing of cultivated peanut Arachis hypogaea provides insights into genome evolution and oil improvement.</title>
        <authorList>
            <person name="Chen X."/>
        </authorList>
    </citation>
    <scope>NUCLEOTIDE SEQUENCE [LARGE SCALE GENOMIC DNA]</scope>
    <source>
        <strain evidence="26">cv. Fuhuasheng</strain>
        <tissue evidence="25">Leaves</tissue>
    </source>
</reference>
<evidence type="ECO:0000256" key="17">
    <source>
        <dbReference type="ARBA" id="ARBA00047951"/>
    </source>
</evidence>
<keyword evidence="26" id="KW-1185">Reference proteome</keyword>
<evidence type="ECO:0000256" key="1">
    <source>
        <dbReference type="ARBA" id="ARBA00004479"/>
    </source>
</evidence>
<feature type="signal peptide" evidence="22">
    <location>
        <begin position="1"/>
        <end position="24"/>
    </location>
</feature>
<comment type="catalytic activity">
    <reaction evidence="16">
        <text>L-seryl-[protein] + ATP = O-phospho-L-seryl-[protein] + ADP + H(+)</text>
        <dbReference type="Rhea" id="RHEA:17989"/>
        <dbReference type="Rhea" id="RHEA-COMP:9863"/>
        <dbReference type="Rhea" id="RHEA-COMP:11604"/>
        <dbReference type="ChEBI" id="CHEBI:15378"/>
        <dbReference type="ChEBI" id="CHEBI:29999"/>
        <dbReference type="ChEBI" id="CHEBI:30616"/>
        <dbReference type="ChEBI" id="CHEBI:83421"/>
        <dbReference type="ChEBI" id="CHEBI:456216"/>
    </reaction>
</comment>
<evidence type="ECO:0000313" key="26">
    <source>
        <dbReference type="Proteomes" id="UP000289738"/>
    </source>
</evidence>
<keyword evidence="2" id="KW-0723">Serine/threonine-protein kinase</keyword>
<dbReference type="GO" id="GO:0007166">
    <property type="term" value="P:cell surface receptor signaling pathway"/>
    <property type="evidence" value="ECO:0007669"/>
    <property type="project" value="InterPro"/>
</dbReference>
<dbReference type="FunFam" id="3.30.200.20:FF:000043">
    <property type="entry name" value="Wall-associated receptor kinase 2"/>
    <property type="match status" value="2"/>
</dbReference>
<evidence type="ECO:0000256" key="13">
    <source>
        <dbReference type="ARBA" id="ARBA00023136"/>
    </source>
</evidence>
<dbReference type="CDD" id="cd00054">
    <property type="entry name" value="EGF_CA"/>
    <property type="match status" value="2"/>
</dbReference>
<evidence type="ECO:0000313" key="25">
    <source>
        <dbReference type="EMBL" id="RYR41753.1"/>
    </source>
</evidence>
<keyword evidence="13 21" id="KW-0472">Membrane</keyword>
<dbReference type="GO" id="GO:0030247">
    <property type="term" value="F:polysaccharide binding"/>
    <property type="evidence" value="ECO:0007669"/>
    <property type="project" value="InterPro"/>
</dbReference>
<keyword evidence="15" id="KW-0325">Glycoprotein</keyword>
<comment type="caution">
    <text evidence="25">The sequence shown here is derived from an EMBL/GenBank/DDBJ whole genome shotgun (WGS) entry which is preliminary data.</text>
</comment>
<dbReference type="InterPro" id="IPR001245">
    <property type="entry name" value="Ser-Thr/Tyr_kinase_cat_dom"/>
</dbReference>
<comment type="catalytic activity">
    <reaction evidence="17">
        <text>L-threonyl-[protein] + ATP = O-phospho-L-threonyl-[protein] + ADP + H(+)</text>
        <dbReference type="Rhea" id="RHEA:46608"/>
        <dbReference type="Rhea" id="RHEA-COMP:11060"/>
        <dbReference type="Rhea" id="RHEA-COMP:11605"/>
        <dbReference type="ChEBI" id="CHEBI:15378"/>
        <dbReference type="ChEBI" id="CHEBI:30013"/>
        <dbReference type="ChEBI" id="CHEBI:30616"/>
        <dbReference type="ChEBI" id="CHEBI:61977"/>
        <dbReference type="ChEBI" id="CHEBI:456216"/>
    </reaction>
</comment>
<dbReference type="InterPro" id="IPR011009">
    <property type="entry name" value="Kinase-like_dom_sf"/>
</dbReference>
<dbReference type="PROSITE" id="PS00107">
    <property type="entry name" value="PROTEIN_KINASE_ATP"/>
    <property type="match status" value="1"/>
</dbReference>
<feature type="binding site" evidence="20">
    <location>
        <position position="1251"/>
    </location>
    <ligand>
        <name>ATP</name>
        <dbReference type="ChEBI" id="CHEBI:30616"/>
    </ligand>
</feature>
<dbReference type="InterPro" id="IPR017441">
    <property type="entry name" value="Protein_kinase_ATP_BS"/>
</dbReference>
<evidence type="ECO:0000256" key="5">
    <source>
        <dbReference type="ARBA" id="ARBA00022679"/>
    </source>
</evidence>
<evidence type="ECO:0000256" key="6">
    <source>
        <dbReference type="ARBA" id="ARBA00022692"/>
    </source>
</evidence>
<dbReference type="Proteomes" id="UP000289738">
    <property type="component" value="Chromosome A08"/>
</dbReference>
<dbReference type="InterPro" id="IPR000152">
    <property type="entry name" value="EGF-type_Asp/Asn_hydroxyl_site"/>
</dbReference>
<evidence type="ECO:0000259" key="24">
    <source>
        <dbReference type="PROSITE" id="PS50026"/>
    </source>
</evidence>
<keyword evidence="3 19" id="KW-0245">EGF-like domain</keyword>
<dbReference type="InterPro" id="IPR008271">
    <property type="entry name" value="Ser/Thr_kinase_AS"/>
</dbReference>
<keyword evidence="7 22" id="KW-0732">Signal</keyword>
<dbReference type="InterPro" id="IPR000742">
    <property type="entry name" value="EGF"/>
</dbReference>
<dbReference type="FunFam" id="2.10.25.10:FF:000038">
    <property type="entry name" value="Fibrillin 2"/>
    <property type="match status" value="2"/>
</dbReference>
<dbReference type="GO" id="GO:0004674">
    <property type="term" value="F:protein serine/threonine kinase activity"/>
    <property type="evidence" value="ECO:0007669"/>
    <property type="project" value="UniProtKB-KW"/>
</dbReference>
<dbReference type="Pfam" id="PF07645">
    <property type="entry name" value="EGF_CA"/>
    <property type="match status" value="2"/>
</dbReference>
<proteinExistence type="predicted"/>
<dbReference type="PANTHER" id="PTHR27005:SF511">
    <property type="entry name" value="WALL-ASSOCIATED RECEPTOR KINASE 1-RELATED"/>
    <property type="match status" value="1"/>
</dbReference>
<comment type="caution">
    <text evidence="19">Lacks conserved residue(s) required for the propagation of feature annotation.</text>
</comment>
<keyword evidence="14" id="KW-1015">Disulfide bond</keyword>
<evidence type="ECO:0008006" key="27">
    <source>
        <dbReference type="Google" id="ProtNLM"/>
    </source>
</evidence>
<dbReference type="PROSITE" id="PS00108">
    <property type="entry name" value="PROTEIN_KINASE_ST"/>
    <property type="match status" value="2"/>
</dbReference>
<dbReference type="Gene3D" id="2.10.25.10">
    <property type="entry name" value="Laminin"/>
    <property type="match status" value="2"/>
</dbReference>
<evidence type="ECO:0000256" key="2">
    <source>
        <dbReference type="ARBA" id="ARBA00022527"/>
    </source>
</evidence>
<feature type="domain" description="EGF-like" evidence="24">
    <location>
        <begin position="1103"/>
        <end position="1146"/>
    </location>
</feature>
<evidence type="ECO:0000256" key="22">
    <source>
        <dbReference type="SAM" id="SignalP"/>
    </source>
</evidence>
<evidence type="ECO:0000256" key="8">
    <source>
        <dbReference type="ARBA" id="ARBA00022737"/>
    </source>
</evidence>
<keyword evidence="6 21" id="KW-0812">Transmembrane</keyword>
<dbReference type="Pfam" id="PF07714">
    <property type="entry name" value="PK_Tyr_Ser-Thr"/>
    <property type="match status" value="2"/>
</dbReference>